<reference evidence="1" key="1">
    <citation type="submission" date="2023-03" db="EMBL/GenBank/DDBJ databases">
        <title>Massive genome expansion in bonnet fungi (Mycena s.s.) driven by repeated elements and novel gene families across ecological guilds.</title>
        <authorList>
            <consortium name="Lawrence Berkeley National Laboratory"/>
            <person name="Harder C.B."/>
            <person name="Miyauchi S."/>
            <person name="Viragh M."/>
            <person name="Kuo A."/>
            <person name="Thoen E."/>
            <person name="Andreopoulos B."/>
            <person name="Lu D."/>
            <person name="Skrede I."/>
            <person name="Drula E."/>
            <person name="Henrissat B."/>
            <person name="Morin E."/>
            <person name="Kohler A."/>
            <person name="Barry K."/>
            <person name="LaButti K."/>
            <person name="Morin E."/>
            <person name="Salamov A."/>
            <person name="Lipzen A."/>
            <person name="Mereny Z."/>
            <person name="Hegedus B."/>
            <person name="Baldrian P."/>
            <person name="Stursova M."/>
            <person name="Weitz H."/>
            <person name="Taylor A."/>
            <person name="Grigoriev I.V."/>
            <person name="Nagy L.G."/>
            <person name="Martin F."/>
            <person name="Kauserud H."/>
        </authorList>
    </citation>
    <scope>NUCLEOTIDE SEQUENCE</scope>
    <source>
        <strain evidence="1">CBHHK067</strain>
    </source>
</reference>
<accession>A0AAD7DRH2</accession>
<protein>
    <submittedName>
        <fullName evidence="1">Uncharacterized protein</fullName>
    </submittedName>
</protein>
<name>A0AAD7DRH2_MYCRO</name>
<evidence type="ECO:0000313" key="2">
    <source>
        <dbReference type="Proteomes" id="UP001221757"/>
    </source>
</evidence>
<organism evidence="1 2">
    <name type="scientific">Mycena rosella</name>
    <name type="common">Pink bonnet</name>
    <name type="synonym">Agaricus rosellus</name>
    <dbReference type="NCBI Taxonomy" id="1033263"/>
    <lineage>
        <taxon>Eukaryota</taxon>
        <taxon>Fungi</taxon>
        <taxon>Dikarya</taxon>
        <taxon>Basidiomycota</taxon>
        <taxon>Agaricomycotina</taxon>
        <taxon>Agaricomycetes</taxon>
        <taxon>Agaricomycetidae</taxon>
        <taxon>Agaricales</taxon>
        <taxon>Marasmiineae</taxon>
        <taxon>Mycenaceae</taxon>
        <taxon>Mycena</taxon>
    </lineage>
</organism>
<keyword evidence="2" id="KW-1185">Reference proteome</keyword>
<evidence type="ECO:0000313" key="1">
    <source>
        <dbReference type="EMBL" id="KAJ7697364.1"/>
    </source>
</evidence>
<dbReference type="Proteomes" id="UP001221757">
    <property type="component" value="Unassembled WGS sequence"/>
</dbReference>
<proteinExistence type="predicted"/>
<gene>
    <name evidence="1" type="ORF">B0H17DRAFT_1130351</name>
</gene>
<comment type="caution">
    <text evidence="1">The sequence shown here is derived from an EMBL/GenBank/DDBJ whole genome shotgun (WGS) entry which is preliminary data.</text>
</comment>
<dbReference type="AlphaFoldDB" id="A0AAD7DRH2"/>
<sequence>MFLVVTHILPQPSLDPLQIFITRVDVFIHTSAPALSALPSTLAPHRCYSSFSSRELCSYKLRLRLRPYSRYVAAFVAQFAPAHGYYGPIFPANGANPSLRPSDPFYLRSQISFQVGWTSKRIMQLFAARRLQQVRRGKDTNAVHAETMILQNLADFLIHFYLVFVVDLALSRPPIQPELFCDLESMRFNFDFASLDSPCKSVSIHSPIEKSFPGLGLQTRLTLEAANPMLHQPPTRIQSRLRPSSLIILETTYFAHISLDLLGWSPVLNPSLSAHRILRIFIIALAPPKLREHSYMIALQDFNQSAPPSNAGPHRGTTQ</sequence>
<dbReference type="EMBL" id="JARKIE010000030">
    <property type="protein sequence ID" value="KAJ7697364.1"/>
    <property type="molecule type" value="Genomic_DNA"/>
</dbReference>